<protein>
    <submittedName>
        <fullName evidence="1">Uncharacterized protein</fullName>
    </submittedName>
</protein>
<organism evidence="1">
    <name type="scientific">Tanacetum cinerariifolium</name>
    <name type="common">Dalmatian daisy</name>
    <name type="synonym">Chrysanthemum cinerariifolium</name>
    <dbReference type="NCBI Taxonomy" id="118510"/>
    <lineage>
        <taxon>Eukaryota</taxon>
        <taxon>Viridiplantae</taxon>
        <taxon>Streptophyta</taxon>
        <taxon>Embryophyta</taxon>
        <taxon>Tracheophyta</taxon>
        <taxon>Spermatophyta</taxon>
        <taxon>Magnoliopsida</taxon>
        <taxon>eudicotyledons</taxon>
        <taxon>Gunneridae</taxon>
        <taxon>Pentapetalae</taxon>
        <taxon>asterids</taxon>
        <taxon>campanulids</taxon>
        <taxon>Asterales</taxon>
        <taxon>Asteraceae</taxon>
        <taxon>Asteroideae</taxon>
        <taxon>Anthemideae</taxon>
        <taxon>Anthemidinae</taxon>
        <taxon>Tanacetum</taxon>
    </lineage>
</organism>
<proteinExistence type="predicted"/>
<gene>
    <name evidence="1" type="ORF">Tci_673630</name>
</gene>
<comment type="caution">
    <text evidence="1">The sequence shown here is derived from an EMBL/GenBank/DDBJ whole genome shotgun (WGS) entry which is preliminary data.</text>
</comment>
<evidence type="ECO:0000313" key="1">
    <source>
        <dbReference type="EMBL" id="GFB01659.1"/>
    </source>
</evidence>
<dbReference type="EMBL" id="BKCJ010534191">
    <property type="protein sequence ID" value="GFB01659.1"/>
    <property type="molecule type" value="Genomic_DNA"/>
</dbReference>
<name>A0A699KN53_TANCI</name>
<reference evidence="1" key="1">
    <citation type="journal article" date="2019" name="Sci. Rep.">
        <title>Draft genome of Tanacetum cinerariifolium, the natural source of mosquito coil.</title>
        <authorList>
            <person name="Yamashiro T."/>
            <person name="Shiraishi A."/>
            <person name="Satake H."/>
            <person name="Nakayama K."/>
        </authorList>
    </citation>
    <scope>NUCLEOTIDE SEQUENCE</scope>
</reference>
<accession>A0A699KN53</accession>
<dbReference type="AlphaFoldDB" id="A0A699KN53"/>
<feature type="non-terminal residue" evidence="1">
    <location>
        <position position="1"/>
    </location>
</feature>
<sequence>DSENNQKRVLVNKQQESRNADKYDFIAGDAEPENQGDCILMKNLQGTSLDTKAYAAPTCETDSRSEVPDYTQYFDMINVFSHEQQHSKIPKTSQSTYVEPQYESNIIAATLNMHLAGGDLDQHAGTNEEFKT</sequence>